<evidence type="ECO:0000256" key="1">
    <source>
        <dbReference type="ARBA" id="ARBA00001954"/>
    </source>
</evidence>
<evidence type="ECO:0000259" key="6">
    <source>
        <dbReference type="Pfam" id="PF12851"/>
    </source>
</evidence>
<accession>A0ABV8TCM3</accession>
<comment type="cofactor">
    <cofactor evidence="1">
        <name>Fe(2+)</name>
        <dbReference type="ChEBI" id="CHEBI:29033"/>
    </cofactor>
</comment>
<organism evidence="7 8">
    <name type="scientific">Streptomyces andamanensis</name>
    <dbReference type="NCBI Taxonomy" id="1565035"/>
    <lineage>
        <taxon>Bacteria</taxon>
        <taxon>Bacillati</taxon>
        <taxon>Actinomycetota</taxon>
        <taxon>Actinomycetes</taxon>
        <taxon>Kitasatosporales</taxon>
        <taxon>Streptomycetaceae</taxon>
        <taxon>Streptomyces</taxon>
    </lineage>
</organism>
<evidence type="ECO:0000256" key="4">
    <source>
        <dbReference type="ARBA" id="ARBA00023002"/>
    </source>
</evidence>
<evidence type="ECO:0000313" key="8">
    <source>
        <dbReference type="Proteomes" id="UP001595824"/>
    </source>
</evidence>
<keyword evidence="3" id="KW-0223">Dioxygenase</keyword>
<gene>
    <name evidence="7" type="ORF">ACFPC0_10840</name>
</gene>
<evidence type="ECO:0000256" key="3">
    <source>
        <dbReference type="ARBA" id="ARBA00022964"/>
    </source>
</evidence>
<evidence type="ECO:0000256" key="5">
    <source>
        <dbReference type="ARBA" id="ARBA00023004"/>
    </source>
</evidence>
<feature type="domain" description="2OGFeDO JBP1/TET oxygenase" evidence="6">
    <location>
        <begin position="112"/>
        <end position="270"/>
    </location>
</feature>
<comment type="caution">
    <text evidence="7">The sequence shown here is derived from an EMBL/GenBank/DDBJ whole genome shotgun (WGS) entry which is preliminary data.</text>
</comment>
<name>A0ABV8TCM3_9ACTN</name>
<dbReference type="Proteomes" id="UP001595824">
    <property type="component" value="Unassembled WGS sequence"/>
</dbReference>
<reference evidence="8" key="1">
    <citation type="journal article" date="2019" name="Int. J. Syst. Evol. Microbiol.">
        <title>The Global Catalogue of Microorganisms (GCM) 10K type strain sequencing project: providing services to taxonomists for standard genome sequencing and annotation.</title>
        <authorList>
            <consortium name="The Broad Institute Genomics Platform"/>
            <consortium name="The Broad Institute Genome Sequencing Center for Infectious Disease"/>
            <person name="Wu L."/>
            <person name="Ma J."/>
        </authorList>
    </citation>
    <scope>NUCLEOTIDE SEQUENCE [LARGE SCALE GENOMIC DNA]</scope>
    <source>
        <strain evidence="8">PCU 347</strain>
    </source>
</reference>
<dbReference type="RefSeq" id="WP_381738495.1">
    <property type="nucleotide sequence ID" value="NZ_JBHSDP010000011.1"/>
</dbReference>
<keyword evidence="2" id="KW-0479">Metal-binding</keyword>
<sequence length="313" mass="34171">MIEARLRTRISSTELESKVGKILGPQDYNALLTGPAKLLKPNGQPLVVYLPGALQAEADTPAVYATLHSLRSLRTDNRGTASGSRRITRPGSTRSRALNVPSAIIGAFDAAGAQKYCRLTAWTGQNLPQWETLRPFLQAIAHHFKTRLPDRYAVQMAEVERTFSEWVVPDTPFTTVTVNNTYPTGVHQDAGDLESGFSTLACIRRGTFTGGQLVFPKYRVAIDMQHGDLALIDAHEYHGNTAIVCACGERRNGMCDTCGAERISVVSYFRQNMTRCGSYSEEAARAATAAETRNRKRLAAQIDAADTPAEVAP</sequence>
<keyword evidence="5" id="KW-0408">Iron</keyword>
<dbReference type="EMBL" id="JBHSDP010000011">
    <property type="protein sequence ID" value="MFC4328322.1"/>
    <property type="molecule type" value="Genomic_DNA"/>
</dbReference>
<evidence type="ECO:0000313" key="7">
    <source>
        <dbReference type="EMBL" id="MFC4328322.1"/>
    </source>
</evidence>
<proteinExistence type="predicted"/>
<keyword evidence="4" id="KW-0560">Oxidoreductase</keyword>
<protein>
    <recommendedName>
        <fullName evidence="6">2OGFeDO JBP1/TET oxygenase domain-containing protein</fullName>
    </recommendedName>
</protein>
<keyword evidence="8" id="KW-1185">Reference proteome</keyword>
<dbReference type="Gene3D" id="3.60.130.30">
    <property type="match status" value="1"/>
</dbReference>
<dbReference type="InterPro" id="IPR024779">
    <property type="entry name" value="2OGFeDO_JBP1/TET_oxygenase_dom"/>
</dbReference>
<dbReference type="Pfam" id="PF12851">
    <property type="entry name" value="Tet_JBP"/>
    <property type="match status" value="1"/>
</dbReference>
<evidence type="ECO:0000256" key="2">
    <source>
        <dbReference type="ARBA" id="ARBA00022723"/>
    </source>
</evidence>